<proteinExistence type="predicted"/>
<dbReference type="AlphaFoldDB" id="A0A0H4A3K7"/>
<organism evidence="1">
    <name type="scientific">Vibrio splendidus</name>
    <dbReference type="NCBI Taxonomy" id="29497"/>
    <lineage>
        <taxon>Bacteria</taxon>
        <taxon>Pseudomonadati</taxon>
        <taxon>Pseudomonadota</taxon>
        <taxon>Gammaproteobacteria</taxon>
        <taxon>Vibrionales</taxon>
        <taxon>Vibrionaceae</taxon>
        <taxon>Vibrio</taxon>
    </lineage>
</organism>
<evidence type="ECO:0000313" key="1">
    <source>
        <dbReference type="EMBL" id="AKN40421.1"/>
    </source>
</evidence>
<name>A0A0H4A3K7_VIBSP</name>
<accession>A0A0H4A3K7</accession>
<protein>
    <submittedName>
        <fullName evidence="1">Uncharacterized protein</fullName>
    </submittedName>
</protein>
<reference evidence="1" key="1">
    <citation type="journal article" date="2015" name="MBio">
        <title>Eco-Evolutionary Dynamics of Episomes among Ecologically Cohesive Bacterial Populations.</title>
        <authorList>
            <person name="Xue H."/>
            <person name="Cordero O.X."/>
            <person name="Camas F.M."/>
            <person name="Trimble W."/>
            <person name="Meyer F."/>
            <person name="Guglielmini J."/>
            <person name="Rocha E.P."/>
            <person name="Polz M.F."/>
        </authorList>
    </citation>
    <scope>NUCLEOTIDE SEQUENCE</scope>
    <source>
        <strain evidence="1">FF_24</strain>
    </source>
</reference>
<sequence length="37" mass="4105">MEVITSSFDNGKLLIYHCHMIVKPLSSALTDNVISVQ</sequence>
<dbReference type="EMBL" id="KP795694">
    <property type="protein sequence ID" value="AKN40421.1"/>
    <property type="molecule type" value="Genomic_DNA"/>
</dbReference>